<organism evidence="2 3">
    <name type="scientific">Ilex paraguariensis</name>
    <name type="common">yerba mate</name>
    <dbReference type="NCBI Taxonomy" id="185542"/>
    <lineage>
        <taxon>Eukaryota</taxon>
        <taxon>Viridiplantae</taxon>
        <taxon>Streptophyta</taxon>
        <taxon>Embryophyta</taxon>
        <taxon>Tracheophyta</taxon>
        <taxon>Spermatophyta</taxon>
        <taxon>Magnoliopsida</taxon>
        <taxon>eudicotyledons</taxon>
        <taxon>Gunneridae</taxon>
        <taxon>Pentapetalae</taxon>
        <taxon>asterids</taxon>
        <taxon>campanulids</taxon>
        <taxon>Aquifoliales</taxon>
        <taxon>Aquifoliaceae</taxon>
        <taxon>Ilex</taxon>
    </lineage>
</organism>
<accession>A0ABC8TH49</accession>
<keyword evidence="3" id="KW-1185">Reference proteome</keyword>
<comment type="caution">
    <text evidence="2">The sequence shown here is derived from an EMBL/GenBank/DDBJ whole genome shotgun (WGS) entry which is preliminary data.</text>
</comment>
<evidence type="ECO:0000256" key="1">
    <source>
        <dbReference type="SAM" id="MobiDB-lite"/>
    </source>
</evidence>
<reference evidence="2 3" key="1">
    <citation type="submission" date="2024-02" db="EMBL/GenBank/DDBJ databases">
        <authorList>
            <person name="Vignale AGUSTIN F."/>
            <person name="Sosa J E."/>
            <person name="Modenutti C."/>
        </authorList>
    </citation>
    <scope>NUCLEOTIDE SEQUENCE [LARGE SCALE GENOMIC DNA]</scope>
</reference>
<dbReference type="Proteomes" id="UP001642360">
    <property type="component" value="Unassembled WGS sequence"/>
</dbReference>
<name>A0ABC8TH49_9AQUA</name>
<feature type="region of interest" description="Disordered" evidence="1">
    <location>
        <begin position="36"/>
        <end position="65"/>
    </location>
</feature>
<protein>
    <submittedName>
        <fullName evidence="2">Uncharacterized protein</fullName>
    </submittedName>
</protein>
<dbReference type="PANTHER" id="PTHR47296">
    <property type="entry name" value="PROTEIN TIC 40, CHLOROPLASTIC"/>
    <property type="match status" value="1"/>
</dbReference>
<dbReference type="AlphaFoldDB" id="A0ABC8TH49"/>
<proteinExistence type="predicted"/>
<evidence type="ECO:0000313" key="2">
    <source>
        <dbReference type="EMBL" id="CAK9168311.1"/>
    </source>
</evidence>
<evidence type="ECO:0000313" key="3">
    <source>
        <dbReference type="Proteomes" id="UP001642360"/>
    </source>
</evidence>
<sequence length="89" mass="9351">MVLQSTTFVDVSPEETFQKSHFESFKESTATAMTKDSQFADQVSQNGAASTPGIGTSEGSSSNSAIRVDCGSINGGFEHTMFIGVTFGT</sequence>
<dbReference type="PANTHER" id="PTHR47296:SF1">
    <property type="entry name" value="PROTEIN TIC 40, CHLOROPLASTIC"/>
    <property type="match status" value="1"/>
</dbReference>
<gene>
    <name evidence="2" type="ORF">ILEXP_LOCUS37690</name>
</gene>
<dbReference type="EMBL" id="CAUOFW020005057">
    <property type="protein sequence ID" value="CAK9168311.1"/>
    <property type="molecule type" value="Genomic_DNA"/>
</dbReference>